<name>A0AAE1HDC8_9NEOP</name>
<feature type="non-terminal residue" evidence="3">
    <location>
        <position position="414"/>
    </location>
</feature>
<evidence type="ECO:0000256" key="1">
    <source>
        <dbReference type="SAM" id="MobiDB-lite"/>
    </source>
</evidence>
<reference evidence="3" key="1">
    <citation type="submission" date="2021-07" db="EMBL/GenBank/DDBJ databases">
        <authorList>
            <person name="Catto M.A."/>
            <person name="Jacobson A."/>
            <person name="Kennedy G."/>
            <person name="Labadie P."/>
            <person name="Hunt B.G."/>
            <person name="Srinivasan R."/>
        </authorList>
    </citation>
    <scope>NUCLEOTIDE SEQUENCE</scope>
    <source>
        <strain evidence="3">PL_HMW_Pooled</strain>
        <tissue evidence="3">Head</tissue>
    </source>
</reference>
<feature type="domain" description="SCAN" evidence="2">
    <location>
        <begin position="318"/>
        <end position="364"/>
    </location>
</feature>
<evidence type="ECO:0000313" key="3">
    <source>
        <dbReference type="EMBL" id="KAK3918465.1"/>
    </source>
</evidence>
<proteinExistence type="predicted"/>
<dbReference type="EMBL" id="JAHWGI010000939">
    <property type="protein sequence ID" value="KAK3918465.1"/>
    <property type="molecule type" value="Genomic_DNA"/>
</dbReference>
<dbReference type="AlphaFoldDB" id="A0AAE1HDC8"/>
<gene>
    <name evidence="3" type="ORF">KUF71_007726</name>
</gene>
<dbReference type="Proteomes" id="UP001219518">
    <property type="component" value="Unassembled WGS sequence"/>
</dbReference>
<accession>A0AAE1HDC8</accession>
<reference evidence="3" key="2">
    <citation type="journal article" date="2023" name="BMC Genomics">
        <title>Pest status, molecular evolution, and epigenetic factors derived from the genome assembly of Frankliniella fusca, a thysanopteran phytovirus vector.</title>
        <authorList>
            <person name="Catto M.A."/>
            <person name="Labadie P.E."/>
            <person name="Jacobson A.L."/>
            <person name="Kennedy G.G."/>
            <person name="Srinivasan R."/>
            <person name="Hunt B.G."/>
        </authorList>
    </citation>
    <scope>NUCLEOTIDE SEQUENCE</scope>
    <source>
        <strain evidence="3">PL_HMW_Pooled</strain>
    </source>
</reference>
<protein>
    <submittedName>
        <fullName evidence="3">UPF0051 protein ycf24</fullName>
    </submittedName>
</protein>
<evidence type="ECO:0000313" key="4">
    <source>
        <dbReference type="Proteomes" id="UP001219518"/>
    </source>
</evidence>
<comment type="caution">
    <text evidence="3">The sequence shown here is derived from an EMBL/GenBank/DDBJ whole genome shotgun (WGS) entry which is preliminary data.</text>
</comment>
<dbReference type="Pfam" id="PF23663">
    <property type="entry name" value="Znf_SCAND3"/>
    <property type="match status" value="1"/>
</dbReference>
<feature type="region of interest" description="Disordered" evidence="1">
    <location>
        <begin position="186"/>
        <end position="215"/>
    </location>
</feature>
<evidence type="ECO:0000259" key="2">
    <source>
        <dbReference type="Pfam" id="PF23663"/>
    </source>
</evidence>
<dbReference type="InterPro" id="IPR057560">
    <property type="entry name" value="Znf_SCAND3"/>
</dbReference>
<organism evidence="3 4">
    <name type="scientific">Frankliniella fusca</name>
    <dbReference type="NCBI Taxonomy" id="407009"/>
    <lineage>
        <taxon>Eukaryota</taxon>
        <taxon>Metazoa</taxon>
        <taxon>Ecdysozoa</taxon>
        <taxon>Arthropoda</taxon>
        <taxon>Hexapoda</taxon>
        <taxon>Insecta</taxon>
        <taxon>Pterygota</taxon>
        <taxon>Neoptera</taxon>
        <taxon>Paraneoptera</taxon>
        <taxon>Thysanoptera</taxon>
        <taxon>Terebrantia</taxon>
        <taxon>Thripoidea</taxon>
        <taxon>Thripidae</taxon>
        <taxon>Frankliniella</taxon>
    </lineage>
</organism>
<feature type="compositionally biased region" description="Polar residues" evidence="1">
    <location>
        <begin position="199"/>
        <end position="209"/>
    </location>
</feature>
<keyword evidence="4" id="KW-1185">Reference proteome</keyword>
<sequence>VKIDDEDGHDQNSNLDVTFVPDNYKTDLSHLFNDDDDEIFKVADHLSSYCSDDDNAIELVKVMNSMEEEQTECSPAESTPVKQQIFPVSTCSSSSMAPPSPCASNSSENEFGPMCFCPISKPTVRRIGGPESKIAGRPYWGCVNRNRCRFFQLLPSNSPKKDQSKNEKAEALKKSLHNLKLPTQVKHKGRPRGVAKTNVKYQKTGSSNKKPPKGAFATPFEAVQQRKQMRELKAQQIPGSAVQEFAHGVYYVESATTQGQKYRVTENSYSCPDNSFRKNVCKHILRVREEMEGSMSGTTVASIEHSRVCCTCGTGEPSHNCNKCRKPVHAIYLCSSAIGDGEDEEGYSKPRLCLSCTAKPTVQGRKRKMVTDDFNVIEEAPLQSDNEDAFEPASQSRYGRNIRKKKIFTPTKNL</sequence>